<dbReference type="SUPFAM" id="SSF48452">
    <property type="entry name" value="TPR-like"/>
    <property type="match status" value="1"/>
</dbReference>
<organism evidence="2 3">
    <name type="scientific">Thorsellia kenyensis</name>
    <dbReference type="NCBI Taxonomy" id="1549888"/>
    <lineage>
        <taxon>Bacteria</taxon>
        <taxon>Pseudomonadati</taxon>
        <taxon>Pseudomonadota</taxon>
        <taxon>Gammaproteobacteria</taxon>
        <taxon>Enterobacterales</taxon>
        <taxon>Thorselliaceae</taxon>
        <taxon>Thorsellia</taxon>
    </lineage>
</organism>
<feature type="domain" description="Thioredoxin" evidence="1">
    <location>
        <begin position="1"/>
        <end position="113"/>
    </location>
</feature>
<accession>A0ABV6C751</accession>
<dbReference type="Pfam" id="PF14561">
    <property type="entry name" value="TPR_20"/>
    <property type="match status" value="1"/>
</dbReference>
<dbReference type="Gene3D" id="1.25.40.10">
    <property type="entry name" value="Tetratricopeptide repeat domain"/>
    <property type="match status" value="2"/>
</dbReference>
<dbReference type="EMBL" id="JBHLXE010000016">
    <property type="protein sequence ID" value="MFC0178788.1"/>
    <property type="molecule type" value="Genomic_DNA"/>
</dbReference>
<dbReference type="Gene3D" id="3.40.30.10">
    <property type="entry name" value="Glutaredoxin"/>
    <property type="match status" value="1"/>
</dbReference>
<dbReference type="Pfam" id="PF14559">
    <property type="entry name" value="TPR_19"/>
    <property type="match status" value="1"/>
</dbReference>
<dbReference type="Proteomes" id="UP001589758">
    <property type="component" value="Unassembled WGS sequence"/>
</dbReference>
<dbReference type="InterPro" id="IPR013766">
    <property type="entry name" value="Thioredoxin_domain"/>
</dbReference>
<dbReference type="PANTHER" id="PTHR45663">
    <property type="entry name" value="GEO12009P1"/>
    <property type="match status" value="1"/>
</dbReference>
<comment type="caution">
    <text evidence="2">The sequence shown here is derived from an EMBL/GenBank/DDBJ whole genome shotgun (WGS) entry which is preliminary data.</text>
</comment>
<proteinExistence type="predicted"/>
<keyword evidence="3" id="KW-1185">Reference proteome</keyword>
<dbReference type="RefSeq" id="WP_385875747.1">
    <property type="nucleotide sequence ID" value="NZ_JBHLXE010000016.1"/>
</dbReference>
<reference evidence="2 3" key="1">
    <citation type="submission" date="2024-09" db="EMBL/GenBank/DDBJ databases">
        <authorList>
            <person name="Sun Q."/>
            <person name="Mori K."/>
        </authorList>
    </citation>
    <scope>NUCLEOTIDE SEQUENCE [LARGE SCALE GENOMIC DNA]</scope>
    <source>
        <strain evidence="2 3">CCM 8545</strain>
    </source>
</reference>
<protein>
    <submittedName>
        <fullName evidence="2">Co-chaperone YbbN</fullName>
    </submittedName>
</protein>
<dbReference type="PROSITE" id="PS51352">
    <property type="entry name" value="THIOREDOXIN_2"/>
    <property type="match status" value="1"/>
</dbReference>
<dbReference type="SUPFAM" id="SSF52833">
    <property type="entry name" value="Thioredoxin-like"/>
    <property type="match status" value="1"/>
</dbReference>
<dbReference type="InterPro" id="IPR011990">
    <property type="entry name" value="TPR-like_helical_dom_sf"/>
</dbReference>
<evidence type="ECO:0000313" key="3">
    <source>
        <dbReference type="Proteomes" id="UP001589758"/>
    </source>
</evidence>
<dbReference type="Pfam" id="PF00085">
    <property type="entry name" value="Thioredoxin"/>
    <property type="match status" value="1"/>
</dbReference>
<name>A0ABV6C751_9GAMM</name>
<gene>
    <name evidence="2" type="ORF">ACFFIT_01535</name>
</gene>
<dbReference type="PANTHER" id="PTHR45663:SF11">
    <property type="entry name" value="GEO12009P1"/>
    <property type="match status" value="1"/>
</dbReference>
<sequence length="290" mass="32583">MNNEILTIVDITTENIREVLGQSTELPLVFYFFSSQIPECQTSTQLMESLANEYQGLFILAKVNCDEQMGIAQQFGLQALPTFYLFKDGQPINAIQGPQSYEELKAFLADALPSEAEQAFHAALGHIAEEQYQEALSLLRTAFKASDNKAPIFKDIVLKLAETQIILSRIDDAEETLTHLLPQDRDSLYQGLLAQIELARKAADSPEIQQLQLQVTENPNDFRAINTLALQLHQVGRNEEALSSLFEVLKKEMNCLDGEMKKSFLDILAALGTGDPLASQYRRKFYSLLY</sequence>
<dbReference type="InterPro" id="IPR036249">
    <property type="entry name" value="Thioredoxin-like_sf"/>
</dbReference>
<evidence type="ECO:0000259" key="1">
    <source>
        <dbReference type="PROSITE" id="PS51352"/>
    </source>
</evidence>
<dbReference type="CDD" id="cd02956">
    <property type="entry name" value="ybbN"/>
    <property type="match status" value="1"/>
</dbReference>
<evidence type="ECO:0000313" key="2">
    <source>
        <dbReference type="EMBL" id="MFC0178788.1"/>
    </source>
</evidence>